<proteinExistence type="predicted"/>
<dbReference type="Ensembl" id="ENSPSTT00000006939.1">
    <property type="protein sequence ID" value="ENSPSTP00000006609.1"/>
    <property type="gene ID" value="ENSPSTG00000004682.1"/>
</dbReference>
<sequence length="276" mass="30536">MGFKVPSNPNHSMILLFNYSVIMILHQSHLHLRTKALHTGRPKKLYSDCLDGHSKASMLRYNGRNRIVVLYLLKIRITHLKQDDAPRPPTPRKRALQHTPLQARTRRRAAILSAQRAWFGAAPPRDDGAGAGSGCGADGQRLRGAAAGGDTGAGLRVGQGARRSFYEELLSHGILQPLSAHIEGLVEKEGSCDYVAPQGISSVVKFYLRQSGADVFYECHVTHISLRDGKWEVSRKMGSPELFDVVILTMPVPQILQLQGDIVNSKCIPQNWRHLA</sequence>
<dbReference type="GO" id="GO:0005576">
    <property type="term" value="C:extracellular region"/>
    <property type="evidence" value="ECO:0007669"/>
    <property type="project" value="TreeGrafter"/>
</dbReference>
<dbReference type="Gene3D" id="3.50.50.60">
    <property type="entry name" value="FAD/NAD(P)-binding domain"/>
    <property type="match status" value="1"/>
</dbReference>
<feature type="region of interest" description="Disordered" evidence="1">
    <location>
        <begin position="82"/>
        <end position="103"/>
    </location>
</feature>
<protein>
    <recommendedName>
        <fullName evidence="4">Amine oxidase domain-containing protein</fullName>
    </recommendedName>
</protein>
<dbReference type="PANTHER" id="PTHR23357:SF1">
    <property type="entry name" value="RENALASE"/>
    <property type="match status" value="1"/>
</dbReference>
<name>A0A8C9L7F7_PAVCR</name>
<evidence type="ECO:0000313" key="3">
    <source>
        <dbReference type="Proteomes" id="UP000694428"/>
    </source>
</evidence>
<reference evidence="2" key="2">
    <citation type="submission" date="2025-09" db="UniProtKB">
        <authorList>
            <consortium name="Ensembl"/>
        </authorList>
    </citation>
    <scope>IDENTIFICATION</scope>
</reference>
<evidence type="ECO:0008006" key="4">
    <source>
        <dbReference type="Google" id="ProtNLM"/>
    </source>
</evidence>
<dbReference type="InterPro" id="IPR003006">
    <property type="entry name" value="Ig/MHC_CS"/>
</dbReference>
<dbReference type="PROSITE" id="PS00290">
    <property type="entry name" value="IG_MHC"/>
    <property type="match status" value="1"/>
</dbReference>
<reference evidence="2" key="1">
    <citation type="submission" date="2025-08" db="UniProtKB">
        <authorList>
            <consortium name="Ensembl"/>
        </authorList>
    </citation>
    <scope>IDENTIFICATION</scope>
</reference>
<keyword evidence="3" id="KW-1185">Reference proteome</keyword>
<evidence type="ECO:0000256" key="1">
    <source>
        <dbReference type="SAM" id="MobiDB-lite"/>
    </source>
</evidence>
<dbReference type="PANTHER" id="PTHR23357">
    <property type="entry name" value="RENALASE"/>
    <property type="match status" value="1"/>
</dbReference>
<dbReference type="Proteomes" id="UP000694428">
    <property type="component" value="Unplaced"/>
</dbReference>
<dbReference type="GO" id="GO:0016651">
    <property type="term" value="F:oxidoreductase activity, acting on NAD(P)H"/>
    <property type="evidence" value="ECO:0007669"/>
    <property type="project" value="InterPro"/>
</dbReference>
<dbReference type="InterPro" id="IPR036188">
    <property type="entry name" value="FAD/NAD-bd_sf"/>
</dbReference>
<accession>A0A8C9L7F7</accession>
<dbReference type="AlphaFoldDB" id="A0A8C9L7F7"/>
<dbReference type="SUPFAM" id="SSF51905">
    <property type="entry name" value="FAD/NAD(P)-binding domain"/>
    <property type="match status" value="1"/>
</dbReference>
<organism evidence="2 3">
    <name type="scientific">Pavo cristatus</name>
    <name type="common">Indian peafowl</name>
    <name type="synonym">Blue peafowl</name>
    <dbReference type="NCBI Taxonomy" id="9049"/>
    <lineage>
        <taxon>Eukaryota</taxon>
        <taxon>Metazoa</taxon>
        <taxon>Chordata</taxon>
        <taxon>Craniata</taxon>
        <taxon>Vertebrata</taxon>
        <taxon>Euteleostomi</taxon>
        <taxon>Archelosauria</taxon>
        <taxon>Archosauria</taxon>
        <taxon>Dinosauria</taxon>
        <taxon>Saurischia</taxon>
        <taxon>Theropoda</taxon>
        <taxon>Coelurosauria</taxon>
        <taxon>Aves</taxon>
        <taxon>Neognathae</taxon>
        <taxon>Galloanserae</taxon>
        <taxon>Galliformes</taxon>
        <taxon>Phasianidae</taxon>
        <taxon>Phasianinae</taxon>
        <taxon>Pavo</taxon>
    </lineage>
</organism>
<dbReference type="InterPro" id="IPR040174">
    <property type="entry name" value="RNLS"/>
</dbReference>
<evidence type="ECO:0000313" key="2">
    <source>
        <dbReference type="Ensembl" id="ENSPSTP00000006609.1"/>
    </source>
</evidence>